<dbReference type="SUPFAM" id="SSF57567">
    <property type="entry name" value="Serine protease inhibitors"/>
    <property type="match status" value="2"/>
</dbReference>
<keyword evidence="2 7" id="KW-0812">Transmembrane</keyword>
<sequence length="451" mass="49953">MPVKIDIPDEDLYLNIACAIQLTDDDEHPQRTESAMFGTSLINTINDTPYTALKEIWKISIGCILQYSPIITAHFVLLLFAIHRDDQFPSDMLVLDAVDTEYYQLFTYALVHNSESHLYANVAVLFVTGWVTEVSYGRLTLVLLMGISAGGGGIFFRFSHMVFEGASLVAGASGIVYGLVTFGIVQSFLRRPFPLDAKKIAFYAYGAILLLLLVLEVATFFMSNQSDNKQRNETAHSAHLGGAISGLFVANKKSKKTNENINARLSMVVKSSKYTLGYKQVIKSLLNGKSQMLIVVFRSLSLFIVILLFSTVVLSLAVDCPSNEEYMGLGKCEGTCNNPNPECDWISTLFHLIPGCRCRVDKGFVRNGKLSPLSPCIKVKDCPKKETPEPECPENTVFRKCGSCEGTCLRPNPACTAECRKPGCYCPADQGYVRSNVDGGCIPYWQCRRRE</sequence>
<accession>A0AA39HBP8</accession>
<dbReference type="GO" id="GO:0004252">
    <property type="term" value="F:serine-type endopeptidase activity"/>
    <property type="evidence" value="ECO:0007669"/>
    <property type="project" value="InterPro"/>
</dbReference>
<keyword evidence="3" id="KW-0646">Protease inhibitor</keyword>
<protein>
    <recommendedName>
        <fullName evidence="8">Peptidase S54 rhomboid domain-containing protein</fullName>
    </recommendedName>
</protein>
<keyword evidence="10" id="KW-1185">Reference proteome</keyword>
<feature type="domain" description="Peptidase S54 rhomboid" evidence="8">
    <location>
        <begin position="100"/>
        <end position="250"/>
    </location>
</feature>
<dbReference type="Gene3D" id="3.30.1330.30">
    <property type="match status" value="1"/>
</dbReference>
<dbReference type="SUPFAM" id="SSF144091">
    <property type="entry name" value="Rhomboid-like"/>
    <property type="match status" value="1"/>
</dbReference>
<evidence type="ECO:0000256" key="1">
    <source>
        <dbReference type="ARBA" id="ARBA00004141"/>
    </source>
</evidence>
<name>A0AA39HBP8_9BILA</name>
<feature type="transmembrane region" description="Helical" evidence="7">
    <location>
        <begin position="168"/>
        <end position="188"/>
    </location>
</feature>
<dbReference type="PANTHER" id="PTHR23259:SF70">
    <property type="entry name" value="ACCESSORY GLAND PROTEIN ACP62F-RELATED"/>
    <property type="match status" value="1"/>
</dbReference>
<keyword evidence="5 7" id="KW-0472">Membrane</keyword>
<evidence type="ECO:0000256" key="5">
    <source>
        <dbReference type="ARBA" id="ARBA00023136"/>
    </source>
</evidence>
<dbReference type="Pfam" id="PF01694">
    <property type="entry name" value="Rhomboid"/>
    <property type="match status" value="1"/>
</dbReference>
<dbReference type="GO" id="GO:0004867">
    <property type="term" value="F:serine-type endopeptidase inhibitor activity"/>
    <property type="evidence" value="ECO:0007669"/>
    <property type="project" value="UniProtKB-KW"/>
</dbReference>
<evidence type="ECO:0000256" key="2">
    <source>
        <dbReference type="ARBA" id="ARBA00022692"/>
    </source>
</evidence>
<dbReference type="InterPro" id="IPR051368">
    <property type="entry name" value="SerProtInhib-TIL_Domain"/>
</dbReference>
<keyword evidence="3" id="KW-0722">Serine protease inhibitor</keyword>
<evidence type="ECO:0000313" key="10">
    <source>
        <dbReference type="Proteomes" id="UP001175271"/>
    </source>
</evidence>
<dbReference type="InterPro" id="IPR029064">
    <property type="entry name" value="Ribosomal_eL30-like_sf"/>
</dbReference>
<dbReference type="Gene3D" id="2.10.25.10">
    <property type="entry name" value="Laminin"/>
    <property type="match status" value="2"/>
</dbReference>
<dbReference type="SUPFAM" id="SSF55315">
    <property type="entry name" value="L30e-like"/>
    <property type="match status" value="1"/>
</dbReference>
<feature type="transmembrane region" description="Helical" evidence="7">
    <location>
        <begin position="200"/>
        <end position="222"/>
    </location>
</feature>
<keyword evidence="4 7" id="KW-1133">Transmembrane helix</keyword>
<keyword evidence="6" id="KW-1015">Disulfide bond</keyword>
<evidence type="ECO:0000313" key="9">
    <source>
        <dbReference type="EMBL" id="KAK0402895.1"/>
    </source>
</evidence>
<dbReference type="GO" id="GO:0016020">
    <property type="term" value="C:membrane"/>
    <property type="evidence" value="ECO:0007669"/>
    <property type="project" value="UniProtKB-SubCell"/>
</dbReference>
<dbReference type="InterPro" id="IPR022764">
    <property type="entry name" value="Peptidase_S54_rhomboid_dom"/>
</dbReference>
<evidence type="ECO:0000259" key="8">
    <source>
        <dbReference type="Pfam" id="PF01694"/>
    </source>
</evidence>
<dbReference type="Gene3D" id="1.20.1540.10">
    <property type="entry name" value="Rhomboid-like"/>
    <property type="match status" value="1"/>
</dbReference>
<dbReference type="Proteomes" id="UP001175271">
    <property type="component" value="Unassembled WGS sequence"/>
</dbReference>
<reference evidence="9" key="1">
    <citation type="submission" date="2023-06" db="EMBL/GenBank/DDBJ databases">
        <title>Genomic analysis of the entomopathogenic nematode Steinernema hermaphroditum.</title>
        <authorList>
            <person name="Schwarz E.M."/>
            <person name="Heppert J.K."/>
            <person name="Baniya A."/>
            <person name="Schwartz H.T."/>
            <person name="Tan C.-H."/>
            <person name="Antoshechkin I."/>
            <person name="Sternberg P.W."/>
            <person name="Goodrich-Blair H."/>
            <person name="Dillman A.R."/>
        </authorList>
    </citation>
    <scope>NUCLEOTIDE SEQUENCE</scope>
    <source>
        <strain evidence="9">PS9179</strain>
        <tissue evidence="9">Whole animal</tissue>
    </source>
</reference>
<organism evidence="9 10">
    <name type="scientific">Steinernema hermaphroditum</name>
    <dbReference type="NCBI Taxonomy" id="289476"/>
    <lineage>
        <taxon>Eukaryota</taxon>
        <taxon>Metazoa</taxon>
        <taxon>Ecdysozoa</taxon>
        <taxon>Nematoda</taxon>
        <taxon>Chromadorea</taxon>
        <taxon>Rhabditida</taxon>
        <taxon>Tylenchina</taxon>
        <taxon>Panagrolaimomorpha</taxon>
        <taxon>Strongyloidoidea</taxon>
        <taxon>Steinernematidae</taxon>
        <taxon>Steinernema</taxon>
    </lineage>
</organism>
<evidence type="ECO:0000256" key="6">
    <source>
        <dbReference type="ARBA" id="ARBA00023157"/>
    </source>
</evidence>
<evidence type="ECO:0000256" key="7">
    <source>
        <dbReference type="SAM" id="Phobius"/>
    </source>
</evidence>
<feature type="transmembrane region" description="Helical" evidence="7">
    <location>
        <begin position="293"/>
        <end position="318"/>
    </location>
</feature>
<dbReference type="PANTHER" id="PTHR23259">
    <property type="entry name" value="RIDDLE"/>
    <property type="match status" value="1"/>
</dbReference>
<feature type="transmembrane region" description="Helical" evidence="7">
    <location>
        <begin position="64"/>
        <end position="83"/>
    </location>
</feature>
<gene>
    <name evidence="9" type="ORF">QR680_016600</name>
</gene>
<dbReference type="EMBL" id="JAUCMV010000004">
    <property type="protein sequence ID" value="KAK0402895.1"/>
    <property type="molecule type" value="Genomic_DNA"/>
</dbReference>
<evidence type="ECO:0000256" key="3">
    <source>
        <dbReference type="ARBA" id="ARBA00022900"/>
    </source>
</evidence>
<dbReference type="InterPro" id="IPR035952">
    <property type="entry name" value="Rhomboid-like_sf"/>
</dbReference>
<comment type="caution">
    <text evidence="9">The sequence shown here is derived from an EMBL/GenBank/DDBJ whole genome shotgun (WGS) entry which is preliminary data.</text>
</comment>
<comment type="subcellular location">
    <subcellularLocation>
        <location evidence="1">Membrane</location>
        <topology evidence="1">Multi-pass membrane protein</topology>
    </subcellularLocation>
</comment>
<dbReference type="AlphaFoldDB" id="A0AA39HBP8"/>
<dbReference type="CDD" id="cd19941">
    <property type="entry name" value="TIL"/>
    <property type="match status" value="2"/>
</dbReference>
<dbReference type="InterPro" id="IPR036084">
    <property type="entry name" value="Ser_inhib-like_sf"/>
</dbReference>
<evidence type="ECO:0000256" key="4">
    <source>
        <dbReference type="ARBA" id="ARBA00022989"/>
    </source>
</evidence>
<feature type="transmembrane region" description="Helical" evidence="7">
    <location>
        <begin position="136"/>
        <end position="156"/>
    </location>
</feature>
<proteinExistence type="predicted"/>